<dbReference type="GO" id="GO:0047420">
    <property type="term" value="F:N-acyl-D-amino-acid deacylase activity"/>
    <property type="evidence" value="ECO:0007669"/>
    <property type="project" value="UniProtKB-EC"/>
</dbReference>
<sequence>MLRDGKLIYARGFGYADVENKTPVQPDALFRIASVSKPVTSAAIMKLVEEGKLRLDDRVAPLIAHLTPAPGATVDPRWEQITIRHLLNHTAGWDRDKPNGGFDPMFRPAIAAAAVNAPAPASAETVIRYMKGMPLDFNPGEKHVYSNFGYAILGRVIERLSGMSYEEYVRARVLQPVGANRTRVGRTRISEALADEVKYYLPGEAGLGLSGPLVPSVFPGGGMVPVNYGGFYVEAMDSHGGWVSSTVDLLRFLSGVDGRANRPDILSAGFITQMTSNGAPVCAAGACYYAGGWLIRPTQGDANWWHGGSLPGTTTILVRSYHNFSFVALFNARTAGGTFDGELDTALWNSLASVTAFPTHDLFSTFR</sequence>
<keyword evidence="2" id="KW-0378">Hydrolase</keyword>
<protein>
    <submittedName>
        <fullName evidence="2">N-acyl-D-amino-acid deacylase</fullName>
        <ecNumber evidence="2">3.5.1.81</ecNumber>
    </submittedName>
</protein>
<dbReference type="Pfam" id="PF00144">
    <property type="entry name" value="Beta-lactamase"/>
    <property type="match status" value="1"/>
</dbReference>
<comment type="caution">
    <text evidence="2">The sequence shown here is derived from an EMBL/GenBank/DDBJ whole genome shotgun (WGS) entry which is preliminary data.</text>
</comment>
<dbReference type="SUPFAM" id="SSF56601">
    <property type="entry name" value="beta-lactamase/transpeptidase-like"/>
    <property type="match status" value="1"/>
</dbReference>
<feature type="domain" description="Beta-lactamase-related" evidence="1">
    <location>
        <begin position="3"/>
        <end position="335"/>
    </location>
</feature>
<dbReference type="AlphaFoldDB" id="A0A841GTM0"/>
<dbReference type="Proteomes" id="UP000582837">
    <property type="component" value="Unassembled WGS sequence"/>
</dbReference>
<proteinExistence type="predicted"/>
<dbReference type="PANTHER" id="PTHR46825">
    <property type="entry name" value="D-ALANYL-D-ALANINE-CARBOXYPEPTIDASE/ENDOPEPTIDASE AMPH"/>
    <property type="match status" value="1"/>
</dbReference>
<dbReference type="InterPro" id="IPR050491">
    <property type="entry name" value="AmpC-like"/>
</dbReference>
<evidence type="ECO:0000313" key="2">
    <source>
        <dbReference type="EMBL" id="MBB6068478.1"/>
    </source>
</evidence>
<name>A0A841GTM0_9BACT</name>
<dbReference type="InterPro" id="IPR012338">
    <property type="entry name" value="Beta-lactam/transpept-like"/>
</dbReference>
<evidence type="ECO:0000259" key="1">
    <source>
        <dbReference type="Pfam" id="PF00144"/>
    </source>
</evidence>
<dbReference type="Gene3D" id="3.40.710.10">
    <property type="entry name" value="DD-peptidase/beta-lactamase superfamily"/>
    <property type="match status" value="1"/>
</dbReference>
<dbReference type="EMBL" id="JACHIA010000001">
    <property type="protein sequence ID" value="MBB6068478.1"/>
    <property type="molecule type" value="Genomic_DNA"/>
</dbReference>
<dbReference type="EC" id="3.5.1.81" evidence="2"/>
<keyword evidence="3" id="KW-1185">Reference proteome</keyword>
<accession>A0A841GTM0</accession>
<evidence type="ECO:0000313" key="3">
    <source>
        <dbReference type="Proteomes" id="UP000582837"/>
    </source>
</evidence>
<organism evidence="2 3">
    <name type="scientific">Longimicrobium terrae</name>
    <dbReference type="NCBI Taxonomy" id="1639882"/>
    <lineage>
        <taxon>Bacteria</taxon>
        <taxon>Pseudomonadati</taxon>
        <taxon>Gemmatimonadota</taxon>
        <taxon>Longimicrobiia</taxon>
        <taxon>Longimicrobiales</taxon>
        <taxon>Longimicrobiaceae</taxon>
        <taxon>Longimicrobium</taxon>
    </lineage>
</organism>
<reference evidence="2 3" key="1">
    <citation type="submission" date="2020-08" db="EMBL/GenBank/DDBJ databases">
        <title>Genomic Encyclopedia of Type Strains, Phase IV (KMG-IV): sequencing the most valuable type-strain genomes for metagenomic binning, comparative biology and taxonomic classification.</title>
        <authorList>
            <person name="Goeker M."/>
        </authorList>
    </citation>
    <scope>NUCLEOTIDE SEQUENCE [LARGE SCALE GENOMIC DNA]</scope>
    <source>
        <strain evidence="2 3">DSM 29007</strain>
    </source>
</reference>
<gene>
    <name evidence="2" type="ORF">HNQ61_000089</name>
</gene>
<dbReference type="PANTHER" id="PTHR46825:SF9">
    <property type="entry name" value="BETA-LACTAMASE-RELATED DOMAIN-CONTAINING PROTEIN"/>
    <property type="match status" value="1"/>
</dbReference>
<dbReference type="InterPro" id="IPR001466">
    <property type="entry name" value="Beta-lactam-related"/>
</dbReference>